<gene>
    <name evidence="1" type="ORF">DHETER_LOCUS3979</name>
</gene>
<dbReference type="EMBL" id="CAJVPU010003740">
    <property type="protein sequence ID" value="CAG8522366.1"/>
    <property type="molecule type" value="Genomic_DNA"/>
</dbReference>
<organism evidence="1 2">
    <name type="scientific">Dentiscutata heterogama</name>
    <dbReference type="NCBI Taxonomy" id="1316150"/>
    <lineage>
        <taxon>Eukaryota</taxon>
        <taxon>Fungi</taxon>
        <taxon>Fungi incertae sedis</taxon>
        <taxon>Mucoromycota</taxon>
        <taxon>Glomeromycotina</taxon>
        <taxon>Glomeromycetes</taxon>
        <taxon>Diversisporales</taxon>
        <taxon>Gigasporaceae</taxon>
        <taxon>Dentiscutata</taxon>
    </lineage>
</organism>
<name>A0ACA9LCT2_9GLOM</name>
<evidence type="ECO:0000313" key="1">
    <source>
        <dbReference type="EMBL" id="CAG8522366.1"/>
    </source>
</evidence>
<dbReference type="Proteomes" id="UP000789702">
    <property type="component" value="Unassembled WGS sequence"/>
</dbReference>
<keyword evidence="2" id="KW-1185">Reference proteome</keyword>
<feature type="non-terminal residue" evidence="1">
    <location>
        <position position="1"/>
    </location>
</feature>
<reference evidence="1" key="1">
    <citation type="submission" date="2021-06" db="EMBL/GenBank/DDBJ databases">
        <authorList>
            <person name="Kallberg Y."/>
            <person name="Tangrot J."/>
            <person name="Rosling A."/>
        </authorList>
    </citation>
    <scope>NUCLEOTIDE SEQUENCE</scope>
    <source>
        <strain evidence="1">IL203A</strain>
    </source>
</reference>
<comment type="caution">
    <text evidence="1">The sequence shown here is derived from an EMBL/GenBank/DDBJ whole genome shotgun (WGS) entry which is preliminary data.</text>
</comment>
<proteinExistence type="predicted"/>
<evidence type="ECO:0000313" key="2">
    <source>
        <dbReference type="Proteomes" id="UP000789702"/>
    </source>
</evidence>
<sequence>APLENPRTVIETLLVSYSRFTLASTLPDEFTANQFDYYLEQLTASSSQPSIPPQTSEETTTTFGSPILGEYQKPFEQFTFNSPTEEFASSQLYPSLEQIENREATSTSTLTPYREETTPIQFSQRTEHPSSPALPFYQTRPSTLTETPLGPPEPQQPIPPSTELSESSGLISKFIRHFTTTTPVTPKEDIISPIPGQFPTTTTSSSNIYPQIPSPQTNLQSLTRTNSPSGFDTYLDIDSISNLLETEQTELESQVTVQESSNQASEEDLRDEILEVLDQPSQHNSPLK</sequence>
<protein>
    <submittedName>
        <fullName evidence="1">3613_t:CDS:1</fullName>
    </submittedName>
</protein>
<accession>A0ACA9LCT2</accession>